<dbReference type="Pfam" id="PF10433">
    <property type="entry name" value="Beta-prop_RSE1_1st"/>
    <property type="match status" value="1"/>
</dbReference>
<dbReference type="InterPro" id="IPR018846">
    <property type="entry name" value="Beta-prop_RSE1/DDB1/CPSF1_1st"/>
</dbReference>
<evidence type="ECO:0000256" key="4">
    <source>
        <dbReference type="ARBA" id="ARBA00023187"/>
    </source>
</evidence>
<organism evidence="10">
    <name type="scientific">Tetraselmis sp. GSL018</name>
    <dbReference type="NCBI Taxonomy" id="582737"/>
    <lineage>
        <taxon>Eukaryota</taxon>
        <taxon>Viridiplantae</taxon>
        <taxon>Chlorophyta</taxon>
        <taxon>core chlorophytes</taxon>
        <taxon>Chlorodendrophyceae</taxon>
        <taxon>Chlorodendrales</taxon>
        <taxon>Chlorodendraceae</taxon>
        <taxon>Tetraselmis</taxon>
    </lineage>
</organism>
<dbReference type="AlphaFoldDB" id="A0A061RVK9"/>
<dbReference type="SUPFAM" id="SSF101908">
    <property type="entry name" value="Putative isomerase YbhE"/>
    <property type="match status" value="1"/>
</dbReference>
<feature type="domain" description="RSE1/DDB1/CPSF1 C-terminal" evidence="7">
    <location>
        <begin position="849"/>
        <end position="1169"/>
    </location>
</feature>
<evidence type="ECO:0000259" key="8">
    <source>
        <dbReference type="Pfam" id="PF10433"/>
    </source>
</evidence>
<dbReference type="Pfam" id="PF03178">
    <property type="entry name" value="CPSF_A"/>
    <property type="match status" value="1"/>
</dbReference>
<feature type="domain" description="RSE1/DDB1/CPSF1 second beta-propeller" evidence="9">
    <location>
        <begin position="444"/>
        <end position="764"/>
    </location>
</feature>
<feature type="domain" description="RSE1/DDB1/CPSF1 first beta-propeller" evidence="8">
    <location>
        <begin position="14"/>
        <end position="390"/>
    </location>
</feature>
<accession>A0A061RVK9</accession>
<keyword evidence="2" id="KW-0507">mRNA processing</keyword>
<dbReference type="Pfam" id="PF23726">
    <property type="entry name" value="Beta-prop_RSE1_2nd"/>
    <property type="match status" value="1"/>
</dbReference>
<evidence type="ECO:0000256" key="2">
    <source>
        <dbReference type="ARBA" id="ARBA00022664"/>
    </source>
</evidence>
<dbReference type="FunFam" id="2.130.10.10:FF:000031">
    <property type="entry name" value="Splicing factor 3b subunit 3"/>
    <property type="match status" value="1"/>
</dbReference>
<evidence type="ECO:0000259" key="9">
    <source>
        <dbReference type="Pfam" id="PF23726"/>
    </source>
</evidence>
<evidence type="ECO:0000256" key="3">
    <source>
        <dbReference type="ARBA" id="ARBA00022728"/>
    </source>
</evidence>
<dbReference type="FunFam" id="2.130.10.10:FF:000640">
    <property type="entry name" value="Splicing factor 3B subunit 3"/>
    <property type="match status" value="1"/>
</dbReference>
<proteinExistence type="inferred from homology"/>
<comment type="subcellular location">
    <subcellularLocation>
        <location evidence="1">Nucleus</location>
    </subcellularLocation>
</comment>
<keyword evidence="3" id="KW-0747">Spliceosome</keyword>
<keyword evidence="5" id="KW-0539">Nucleus</keyword>
<dbReference type="InterPro" id="IPR015943">
    <property type="entry name" value="WD40/YVTN_repeat-like_dom_sf"/>
</dbReference>
<sequence>MHLYNVTLSRASGIQSAVYGNFSAPKAQEIVVSRVKTLELLRPDDVGKLQVIVSYEVFGCIRSLATFRVPGAKTDHLIIGSDSGRIVVLEYKKDKGTFRKVHQETFGKSGCRRIVPGQHLAADPKGRACLIGAVEKQKLVYVLNRDSSGQLTISSPLEAHKSHHLTYDIVGMDMGYDNPVFAAIELDYAEADQDATGEAAAEAQKHLTLYELDLGLNHVMRKHSEPIDNGANLLISVPGEADGPGGVLVCAENFIIWKNEGQPEVRAVIPRRSDLPADRGVLIVSYATHKQKSMFFFLVQSEYGDIYKVTLDYTDETVSELKIKYFDTIPPCASICVLKTGFLFAASEFGNHCLYQFQGIGENDDAVESSSANLMETDEGFSPIFFTPHPLTNLLLIDEMESLSPILDMKVENLLNEETPQIYALCGRGPRSTLRVLRSGLGVTEMAASPLPSNPTAVWTVRTSMANEYDSYIIVSFSNATLVLSIGETVEEVSDSGFQGSVPTLCCQLMEDDTLIQVHQQGIRHIGAGNRVVDWQPPGRRHVQKAAANSSQVVIALSGGDLMYFEIDPRTGLTEIEKKDMRGDVACLDIAPVPEGRQRSKFLAVGDHASQVRILGLDQENCLATLAVQAVPAVPASLLIIDSPGAGDTANEEDAGAGSLFLHTGLSSGVLLRTELDRVTGTMSDTRTRFLGTRAPKLFRTMVRGNRAMLALSSRPWLGYSHMGRFNLTPLSYEALDHADSFASDQCPEGFVAVSKSTLRIITIERLAETFNQMSTRLRYTPRCFTVHPEQRTLIIAESENAAIPSAEREDLADVMSGEGALKGVEFDEERAAQEEQFGAPKGGSGQWASCLRIVDPADLSTTEVLELDNNEAALSLCLVQFSTRQDLGTLLAVGTAQGLQFYPRQVEGGFIRLYRMDAGRKLSLLHKTPVDGIPRAMAAFQGRLLVGVNHSLRLYDVGKKKLLRKCENRHFPTMIMTIHCLGDRIYVGDCQESFQFVRYKPAENEMYIYADDILPRYVTAALNLDYDTMAGADKFGNMYVTRLPADVSSKVEDDPTGGKLVGVTGLLNGAPHKLDNIVQFHVGDTVTAMSRAVMQPGGAEVILHASVMGGLGALLPLTSREDVDFFMHLEMHMRQEHPPLCGRDHMAFRSAYCPAKDVVDGDLCEQFASLPYDLQRRIAEELDRSPGEVLKKLEDIRNKIL</sequence>
<dbReference type="Gene3D" id="1.10.150.910">
    <property type="match status" value="1"/>
</dbReference>
<dbReference type="PANTHER" id="PTHR10644">
    <property type="entry name" value="DNA REPAIR/RNA PROCESSING CPSF FAMILY"/>
    <property type="match status" value="1"/>
</dbReference>
<dbReference type="EMBL" id="GBEZ01008634">
    <property type="protein sequence ID" value="JAC76917.1"/>
    <property type="molecule type" value="Transcribed_RNA"/>
</dbReference>
<evidence type="ECO:0000256" key="1">
    <source>
        <dbReference type="ARBA" id="ARBA00004123"/>
    </source>
</evidence>
<dbReference type="InterPro" id="IPR058543">
    <property type="entry name" value="Beta-prop_RSE1/DDB1/CPSF1_2nd"/>
</dbReference>
<gene>
    <name evidence="10" type="primary">SAP130</name>
    <name evidence="10" type="ORF">TSPGSL018_18917</name>
</gene>
<reference evidence="10" key="1">
    <citation type="submission" date="2014-05" db="EMBL/GenBank/DDBJ databases">
        <title>The transcriptome of the halophilic microalga Tetraselmis sp. GSL018 isolated from the Great Salt Lake, Utah.</title>
        <authorList>
            <person name="Jinkerson R.E."/>
            <person name="D'Adamo S."/>
            <person name="Posewitz M.C."/>
        </authorList>
    </citation>
    <scope>NUCLEOTIDE SEQUENCE</scope>
    <source>
        <strain evidence="10">GSL018</strain>
    </source>
</reference>
<dbReference type="FunFam" id="1.10.150.910:FF:000002">
    <property type="entry name" value="Splicing factor 3B subunit 3"/>
    <property type="match status" value="1"/>
</dbReference>
<keyword evidence="4" id="KW-0508">mRNA splicing</keyword>
<dbReference type="GO" id="GO:0006397">
    <property type="term" value="P:mRNA processing"/>
    <property type="evidence" value="ECO:0007669"/>
    <property type="project" value="UniProtKB-KW"/>
</dbReference>
<evidence type="ECO:0000313" key="10">
    <source>
        <dbReference type="EMBL" id="JAC76917.1"/>
    </source>
</evidence>
<evidence type="ECO:0000256" key="5">
    <source>
        <dbReference type="ARBA" id="ARBA00023242"/>
    </source>
</evidence>
<comment type="similarity">
    <text evidence="6">Belongs to the RSE1 family.</text>
</comment>
<dbReference type="GO" id="GO:0003676">
    <property type="term" value="F:nucleic acid binding"/>
    <property type="evidence" value="ECO:0007669"/>
    <property type="project" value="InterPro"/>
</dbReference>
<evidence type="ECO:0000259" key="7">
    <source>
        <dbReference type="Pfam" id="PF03178"/>
    </source>
</evidence>
<dbReference type="Gene3D" id="2.130.10.10">
    <property type="entry name" value="YVTN repeat-like/Quinoprotein amine dehydrogenase"/>
    <property type="match status" value="3"/>
</dbReference>
<dbReference type="GO" id="GO:0005681">
    <property type="term" value="C:spliceosomal complex"/>
    <property type="evidence" value="ECO:0007669"/>
    <property type="project" value="UniProtKB-KW"/>
</dbReference>
<dbReference type="GO" id="GO:0008380">
    <property type="term" value="P:RNA splicing"/>
    <property type="evidence" value="ECO:0007669"/>
    <property type="project" value="UniProtKB-KW"/>
</dbReference>
<evidence type="ECO:0000256" key="6">
    <source>
        <dbReference type="ARBA" id="ARBA00038266"/>
    </source>
</evidence>
<dbReference type="InterPro" id="IPR004871">
    <property type="entry name" value="RSE1/DDB1/CPSF1_C"/>
</dbReference>
<protein>
    <submittedName>
        <fullName evidence="10">Splicing factor 3B subunit 3</fullName>
    </submittedName>
</protein>
<dbReference type="InterPro" id="IPR050358">
    <property type="entry name" value="RSE1/DDB1/CFT1"/>
</dbReference>
<name>A0A061RVK9_9CHLO</name>